<dbReference type="InterPro" id="IPR001650">
    <property type="entry name" value="Helicase_C-like"/>
</dbReference>
<dbReference type="STRING" id="348802.A0A0D2D830"/>
<feature type="region of interest" description="Disordered" evidence="11">
    <location>
        <begin position="1032"/>
        <end position="1069"/>
    </location>
</feature>
<dbReference type="Pfam" id="PF00270">
    <property type="entry name" value="DEAD"/>
    <property type="match status" value="1"/>
</dbReference>
<protein>
    <recommendedName>
        <fullName evidence="9">DNA 3'-5' helicase</fullName>
        <ecNumber evidence="9">5.6.2.4</ecNumber>
    </recommendedName>
</protein>
<evidence type="ECO:0000256" key="3">
    <source>
        <dbReference type="ARBA" id="ARBA00022801"/>
    </source>
</evidence>
<dbReference type="InterPro" id="IPR014001">
    <property type="entry name" value="Helicase_ATP-bd"/>
</dbReference>
<dbReference type="InterPro" id="IPR011545">
    <property type="entry name" value="DEAD/DEAH_box_helicase_dom"/>
</dbReference>
<dbReference type="GO" id="GO:0003676">
    <property type="term" value="F:nucleic acid binding"/>
    <property type="evidence" value="ECO:0007669"/>
    <property type="project" value="InterPro"/>
</dbReference>
<dbReference type="Gene3D" id="1.10.3380.10">
    <property type="entry name" value="Sec63 N-terminal domain-like domain"/>
    <property type="match status" value="1"/>
</dbReference>
<dbReference type="SUPFAM" id="SSF158702">
    <property type="entry name" value="Sec63 N-terminal domain-like"/>
    <property type="match status" value="1"/>
</dbReference>
<feature type="region of interest" description="Disordered" evidence="11">
    <location>
        <begin position="1214"/>
        <end position="1235"/>
    </location>
</feature>
<dbReference type="InterPro" id="IPR052247">
    <property type="entry name" value="Meiotic_Crossover_Helicase"/>
</dbReference>
<dbReference type="FunFam" id="1.10.10.10:FF:000012">
    <property type="entry name" value="U5 small nuclear ribonucleoprotein helicase"/>
    <property type="match status" value="1"/>
</dbReference>
<gene>
    <name evidence="14" type="ORF">PV05_02953</name>
</gene>
<reference evidence="14 15" key="1">
    <citation type="submission" date="2015-01" db="EMBL/GenBank/DDBJ databases">
        <title>The Genome Sequence of Exophiala xenobiotica CBS118157.</title>
        <authorList>
            <consortium name="The Broad Institute Genomics Platform"/>
            <person name="Cuomo C."/>
            <person name="de Hoog S."/>
            <person name="Gorbushina A."/>
            <person name="Stielow B."/>
            <person name="Teixiera M."/>
            <person name="Abouelleil A."/>
            <person name="Chapman S.B."/>
            <person name="Priest M."/>
            <person name="Young S.K."/>
            <person name="Wortman J."/>
            <person name="Nusbaum C."/>
            <person name="Birren B."/>
        </authorList>
    </citation>
    <scope>NUCLEOTIDE SEQUENCE [LARGE SCALE GENOMIC DNA]</scope>
    <source>
        <strain evidence="14 15">CBS 118157</strain>
    </source>
</reference>
<keyword evidence="4" id="KW-0347">Helicase</keyword>
<dbReference type="GO" id="GO:0043138">
    <property type="term" value="F:3'-5' DNA helicase activity"/>
    <property type="evidence" value="ECO:0007669"/>
    <property type="project" value="UniProtKB-EC"/>
</dbReference>
<dbReference type="CDD" id="cd18795">
    <property type="entry name" value="SF2_C_Ski2"/>
    <property type="match status" value="1"/>
</dbReference>
<feature type="domain" description="Helicase ATP-binding" evidence="12">
    <location>
        <begin position="233"/>
        <end position="407"/>
    </location>
</feature>
<evidence type="ECO:0000256" key="7">
    <source>
        <dbReference type="ARBA" id="ARBA00023254"/>
    </source>
</evidence>
<keyword evidence="15" id="KW-1185">Reference proteome</keyword>
<dbReference type="PANTHER" id="PTHR47835:SF3">
    <property type="entry name" value="HELICASE FOR MEIOSIS 1"/>
    <property type="match status" value="1"/>
</dbReference>
<dbReference type="SMART" id="SM00973">
    <property type="entry name" value="Sec63"/>
    <property type="match status" value="1"/>
</dbReference>
<feature type="region of interest" description="Disordered" evidence="11">
    <location>
        <begin position="84"/>
        <end position="119"/>
    </location>
</feature>
<dbReference type="InterPro" id="IPR004179">
    <property type="entry name" value="Sec63-dom"/>
</dbReference>
<feature type="region of interest" description="Disordered" evidence="11">
    <location>
        <begin position="1"/>
        <end position="65"/>
    </location>
</feature>
<name>A0A0D2D830_9EURO</name>
<dbReference type="OrthoDB" id="5575at2759"/>
<dbReference type="Pfam" id="PF23445">
    <property type="entry name" value="WHD_SNRNP200"/>
    <property type="match status" value="1"/>
</dbReference>
<dbReference type="Pfam" id="PF00271">
    <property type="entry name" value="Helicase_C"/>
    <property type="match status" value="1"/>
</dbReference>
<evidence type="ECO:0000256" key="1">
    <source>
        <dbReference type="ARBA" id="ARBA00010140"/>
    </source>
</evidence>
<dbReference type="EMBL" id="KN847318">
    <property type="protein sequence ID" value="KIW58432.1"/>
    <property type="molecule type" value="Genomic_DNA"/>
</dbReference>
<dbReference type="Gene3D" id="3.40.50.300">
    <property type="entry name" value="P-loop containing nucleotide triphosphate hydrolases"/>
    <property type="match status" value="2"/>
</dbReference>
<evidence type="ECO:0000313" key="15">
    <source>
        <dbReference type="Proteomes" id="UP000054342"/>
    </source>
</evidence>
<keyword evidence="2" id="KW-0547">Nucleotide-binding</keyword>
<dbReference type="InterPro" id="IPR057842">
    <property type="entry name" value="WH_MER3"/>
</dbReference>
<sequence>MDHRRHLADFTSNSSGAPNHDSPTRPRVRASSIRSRPSYQAAERYFSQHVPDVRKNEPGLSSRRLAAADDGLDDFDRRLLEETAHGRASHHRQASVRTRLPLPPCTPMMSTATDTSRSDEWQYASATRPSSSSPLPSMTSPTTYVVQNRQHGKPIQPKGMDLLLQQPYSRHEIVISSTQQTVSVTQPKLKTYRDNALPNIQGVQLVPATALPDQLRSIFRFEVFNAVQSKCFVSAFKTDDNLVVSAPTGSGKTVIMELAICRLVAELRGNDFKVVYQAPTKSLCAERYRDWQKKFGPLNLQCAELTGDTDVSHLRNVQSANIIITTPEKWDSVTRKWKDHVKLIQLVKLFLVDEVHILKECRGATLEAVVSRMKSVAANIRFIALSATVPNSQDIATWLGRSSASLHMPALREVFGESFRPVELKKYVYGFEAKGNDFAFESMLTQQLPVIISRHGHGKPVMIFCSTRKATTATAKMLADMWSSSHPSERLWKGPVRPLSLTCNDLKVTCVAGVAFHHGGLDQADRRNVEQAFLHGQINVICSTSTLAVGVNLPCYLVILKGTNAWTENGLQEYADLEVMQMLGRAGRPQFETSASAVILTRKEKVSRYQKMVSGEELLESCLHRNLIEHLNAEIGLGTVYDLASAKQWLASTFLHVRMKQNPSHYRFREDVETCADDDLLERLCQKDIALLSQASLVDEGTRLSCNGFGEAMARYYVSFETMKSFIGLPPKAKLSEILSILAEAKEFREVRMMAGEKSFYKEINKAPEIKFPIKVDVAVQAHKVSLLIQAELGNVTIPDGTNYKKHHQSYRLDKSTVFMHANRFIRCIIDCQIHLKDAVSTRNALELGRSLAAHVWDNTASQLRQIEGLGEVSVRKLASASVNSIDTLMNTEPSRIELVLGRNPPFGRELLKKLEAFPNLRVSIKETGRELKRGKGATIRFLVEIGFLNETVPYQYKKKQVYVCFLAETSDGGLIDFRRFSAKNLQKGGEVFLSVELIKPTSYINCYVMCDEVAGTSKYAELRLKDIPASIYPRQQHSAGTNDGRPSEDSRDQFSGAHGDDFDDGGIDDQDLLAMEVHDSGIEVVEDIDEILNDEDHKSRVQPPRRYSKPAHDTKHEHDDDDDVSAYREPTRLPNGRWTCQHDCNERKKDCKHKCCREGVTRPKRRPKTEPKIKQEDKTQMKITSLTNMKGKAGAGETEAKQLEKIHNSISKSRTDIKRASQKSTEGPVAKKAKVSNRTQYGTCSGADLEATSQDLESGSEIELQPDNGSAAEVLKESRSSTASCNLDEDFFNFSSDGVDVLAADEATLDMNPCGEKLDTALPELKEIGVSVGDDVAADFLMSEFDLGGFEPPLEHVAFADVLRSGKGLFTMGDSSSPLKEVLQDEAKIDLEEEKTDPSVDCDDVLTESLENNSPTDQLDPLDSGLTPSSVGTPPESTIRTPGLEAFEDDTQTRREVAPSIPENETEHEREERLYEEDQKKKWEGIDQWLYDELHEYVEIV</sequence>
<evidence type="ECO:0000259" key="12">
    <source>
        <dbReference type="PROSITE" id="PS51192"/>
    </source>
</evidence>
<dbReference type="SMART" id="SM00487">
    <property type="entry name" value="DEXDc"/>
    <property type="match status" value="1"/>
</dbReference>
<accession>A0A0D2D830</accession>
<evidence type="ECO:0000256" key="6">
    <source>
        <dbReference type="ARBA" id="ARBA00023235"/>
    </source>
</evidence>
<feature type="region of interest" description="Disordered" evidence="11">
    <location>
        <begin position="1091"/>
        <end position="1131"/>
    </location>
</feature>
<organism evidence="14 15">
    <name type="scientific">Exophiala xenobiotica</name>
    <dbReference type="NCBI Taxonomy" id="348802"/>
    <lineage>
        <taxon>Eukaryota</taxon>
        <taxon>Fungi</taxon>
        <taxon>Dikarya</taxon>
        <taxon>Ascomycota</taxon>
        <taxon>Pezizomycotina</taxon>
        <taxon>Eurotiomycetes</taxon>
        <taxon>Chaetothyriomycetidae</taxon>
        <taxon>Chaetothyriales</taxon>
        <taxon>Herpotrichiellaceae</taxon>
        <taxon>Exophiala</taxon>
    </lineage>
</organism>
<dbReference type="PANTHER" id="PTHR47835">
    <property type="entry name" value="HFM1, ATP DEPENDENT DNA HELICASE HOMOLOG"/>
    <property type="match status" value="1"/>
</dbReference>
<dbReference type="FunFam" id="1.10.3380.10:FF:000012">
    <property type="entry name" value="DEAD/DEAH box DNA helicase"/>
    <property type="match status" value="1"/>
</dbReference>
<evidence type="ECO:0000256" key="10">
    <source>
        <dbReference type="ARBA" id="ARBA00048988"/>
    </source>
</evidence>
<dbReference type="InterPro" id="IPR036388">
    <property type="entry name" value="WH-like_DNA-bd_sf"/>
</dbReference>
<comment type="similarity">
    <text evidence="1">Belongs to the helicase family. SKI2 subfamily.</text>
</comment>
<feature type="region of interest" description="Disordered" evidence="11">
    <location>
        <begin position="1410"/>
        <end position="1478"/>
    </location>
</feature>
<dbReference type="Gene3D" id="1.10.10.10">
    <property type="entry name" value="Winged helix-like DNA-binding domain superfamily/Winged helix DNA-binding domain"/>
    <property type="match status" value="1"/>
</dbReference>
<feature type="compositionally biased region" description="Polar residues" evidence="11">
    <location>
        <begin position="1427"/>
        <end position="1441"/>
    </location>
</feature>
<evidence type="ECO:0000313" key="14">
    <source>
        <dbReference type="EMBL" id="KIW58432.1"/>
    </source>
</evidence>
<proteinExistence type="inferred from homology"/>
<dbReference type="SUPFAM" id="SSF52540">
    <property type="entry name" value="P-loop containing nucleoside triphosphate hydrolases"/>
    <property type="match status" value="1"/>
</dbReference>
<dbReference type="PROSITE" id="PS51194">
    <property type="entry name" value="HELICASE_CTER"/>
    <property type="match status" value="1"/>
</dbReference>
<evidence type="ECO:0000256" key="5">
    <source>
        <dbReference type="ARBA" id="ARBA00022840"/>
    </source>
</evidence>
<keyword evidence="5" id="KW-0067">ATP-binding</keyword>
<keyword evidence="7" id="KW-0469">Meiosis</keyword>
<feature type="domain" description="Helicase C-terminal" evidence="13">
    <location>
        <begin position="443"/>
        <end position="635"/>
    </location>
</feature>
<keyword evidence="6" id="KW-0413">Isomerase</keyword>
<dbReference type="Proteomes" id="UP000054342">
    <property type="component" value="Unassembled WGS sequence"/>
</dbReference>
<dbReference type="GeneID" id="25324861"/>
<evidence type="ECO:0000256" key="2">
    <source>
        <dbReference type="ARBA" id="ARBA00022741"/>
    </source>
</evidence>
<dbReference type="HOGENOM" id="CLU_000335_0_4_1"/>
<dbReference type="GO" id="GO:0051321">
    <property type="term" value="P:meiotic cell cycle"/>
    <property type="evidence" value="ECO:0007669"/>
    <property type="project" value="UniProtKB-KW"/>
</dbReference>
<dbReference type="SMART" id="SM00490">
    <property type="entry name" value="HELICc"/>
    <property type="match status" value="1"/>
</dbReference>
<dbReference type="RefSeq" id="XP_013319016.1">
    <property type="nucleotide sequence ID" value="XM_013463562.1"/>
</dbReference>
<evidence type="ECO:0000256" key="9">
    <source>
        <dbReference type="ARBA" id="ARBA00034808"/>
    </source>
</evidence>
<dbReference type="EC" id="5.6.2.4" evidence="9"/>
<evidence type="ECO:0000256" key="11">
    <source>
        <dbReference type="SAM" id="MobiDB-lite"/>
    </source>
</evidence>
<evidence type="ECO:0000256" key="8">
    <source>
        <dbReference type="ARBA" id="ARBA00034617"/>
    </source>
</evidence>
<dbReference type="GO" id="GO:0005524">
    <property type="term" value="F:ATP binding"/>
    <property type="evidence" value="ECO:0007669"/>
    <property type="project" value="UniProtKB-KW"/>
</dbReference>
<dbReference type="InterPro" id="IPR027417">
    <property type="entry name" value="P-loop_NTPase"/>
</dbReference>
<comment type="catalytic activity">
    <reaction evidence="8">
        <text>Couples ATP hydrolysis with the unwinding of duplex DNA by translocating in the 3'-5' direction.</text>
        <dbReference type="EC" id="5.6.2.4"/>
    </reaction>
</comment>
<evidence type="ECO:0000259" key="13">
    <source>
        <dbReference type="PROSITE" id="PS51194"/>
    </source>
</evidence>
<comment type="catalytic activity">
    <reaction evidence="10">
        <text>ATP + H2O = ADP + phosphate + H(+)</text>
        <dbReference type="Rhea" id="RHEA:13065"/>
        <dbReference type="ChEBI" id="CHEBI:15377"/>
        <dbReference type="ChEBI" id="CHEBI:15378"/>
        <dbReference type="ChEBI" id="CHEBI:30616"/>
        <dbReference type="ChEBI" id="CHEBI:43474"/>
        <dbReference type="ChEBI" id="CHEBI:456216"/>
        <dbReference type="EC" id="5.6.2.4"/>
    </reaction>
</comment>
<keyword evidence="3" id="KW-0378">Hydrolase</keyword>
<dbReference type="Pfam" id="PF02889">
    <property type="entry name" value="Sec63"/>
    <property type="match status" value="1"/>
</dbReference>
<evidence type="ECO:0000256" key="4">
    <source>
        <dbReference type="ARBA" id="ARBA00022806"/>
    </source>
</evidence>
<dbReference type="PROSITE" id="PS51192">
    <property type="entry name" value="HELICASE_ATP_BIND_1"/>
    <property type="match status" value="1"/>
</dbReference>
<dbReference type="GO" id="GO:0016787">
    <property type="term" value="F:hydrolase activity"/>
    <property type="evidence" value="ECO:0007669"/>
    <property type="project" value="UniProtKB-KW"/>
</dbReference>
<feature type="compositionally biased region" description="Basic and acidic residues" evidence="11">
    <location>
        <begin position="1466"/>
        <end position="1478"/>
    </location>
</feature>